<dbReference type="Proteomes" id="UP001501081">
    <property type="component" value="Unassembled WGS sequence"/>
</dbReference>
<dbReference type="RefSeq" id="WP_344766392.1">
    <property type="nucleotide sequence ID" value="NZ_BAABAK010000009.1"/>
</dbReference>
<name>A0ABP7PGD7_9SPHI</name>
<protein>
    <submittedName>
        <fullName evidence="1">Uncharacterized protein</fullName>
    </submittedName>
</protein>
<organism evidence="1 2">
    <name type="scientific">Pedobacter ginsengiterrae</name>
    <dbReference type="NCBI Taxonomy" id="871696"/>
    <lineage>
        <taxon>Bacteria</taxon>
        <taxon>Pseudomonadati</taxon>
        <taxon>Bacteroidota</taxon>
        <taxon>Sphingobacteriia</taxon>
        <taxon>Sphingobacteriales</taxon>
        <taxon>Sphingobacteriaceae</taxon>
        <taxon>Pedobacter</taxon>
    </lineage>
</organism>
<comment type="caution">
    <text evidence="1">The sequence shown here is derived from an EMBL/GenBank/DDBJ whole genome shotgun (WGS) entry which is preliminary data.</text>
</comment>
<dbReference type="EMBL" id="BAABAK010000009">
    <property type="protein sequence ID" value="GAA3965207.1"/>
    <property type="molecule type" value="Genomic_DNA"/>
</dbReference>
<evidence type="ECO:0000313" key="2">
    <source>
        <dbReference type="Proteomes" id="UP001501081"/>
    </source>
</evidence>
<gene>
    <name evidence="1" type="ORF">GCM10022246_17850</name>
</gene>
<accession>A0ABP7PGD7</accession>
<keyword evidence="2" id="KW-1185">Reference proteome</keyword>
<reference evidence="2" key="1">
    <citation type="journal article" date="2019" name="Int. J. Syst. Evol. Microbiol.">
        <title>The Global Catalogue of Microorganisms (GCM) 10K type strain sequencing project: providing services to taxonomists for standard genome sequencing and annotation.</title>
        <authorList>
            <consortium name="The Broad Institute Genomics Platform"/>
            <consortium name="The Broad Institute Genome Sequencing Center for Infectious Disease"/>
            <person name="Wu L."/>
            <person name="Ma J."/>
        </authorList>
    </citation>
    <scope>NUCLEOTIDE SEQUENCE [LARGE SCALE GENOMIC DNA]</scope>
    <source>
        <strain evidence="2">JCM 17338</strain>
    </source>
</reference>
<sequence>MQKFTKTMFKELLDELPSTTEVAGSSDDEEDARPVRGCKKTIIAWTFSCHRTEMKQLLKTELPDKLSIIMTQCFELIDKYSEDISSIDYSNWKRDHQKLREAAIFMEDFTFWEKLLQSGTVRNQIFAPLVVICIVGCAAMVSNKFGHSVEKPKANSSIDSNMRRVHAQVLLDGIPATKVKIYHRSGMLIGDDLGRFVIDTNSAEKPDSLVLSFGDVNRRVCLPANLDSVRYDLSSVPSKLTELAKR</sequence>
<proteinExistence type="predicted"/>
<evidence type="ECO:0000313" key="1">
    <source>
        <dbReference type="EMBL" id="GAA3965207.1"/>
    </source>
</evidence>